<sequence length="30" mass="3398">MSYGGNQHSQDLAPHSGLYFINAYGLWNQQ</sequence>
<proteinExistence type="predicted"/>
<dbReference type="EMBL" id="UINC01127342">
    <property type="protein sequence ID" value="SVD06391.1"/>
    <property type="molecule type" value="Genomic_DNA"/>
</dbReference>
<accession>A0A382SBV5</accession>
<protein>
    <submittedName>
        <fullName evidence="1">Uncharacterized protein</fullName>
    </submittedName>
</protein>
<name>A0A382SBV5_9ZZZZ</name>
<gene>
    <name evidence="1" type="ORF">METZ01_LOCUS359245</name>
</gene>
<evidence type="ECO:0000313" key="1">
    <source>
        <dbReference type="EMBL" id="SVD06391.1"/>
    </source>
</evidence>
<organism evidence="1">
    <name type="scientific">marine metagenome</name>
    <dbReference type="NCBI Taxonomy" id="408172"/>
    <lineage>
        <taxon>unclassified sequences</taxon>
        <taxon>metagenomes</taxon>
        <taxon>ecological metagenomes</taxon>
    </lineage>
</organism>
<dbReference type="AlphaFoldDB" id="A0A382SBV5"/>
<reference evidence="1" key="1">
    <citation type="submission" date="2018-05" db="EMBL/GenBank/DDBJ databases">
        <authorList>
            <person name="Lanie J.A."/>
            <person name="Ng W.-L."/>
            <person name="Kazmierczak K.M."/>
            <person name="Andrzejewski T.M."/>
            <person name="Davidsen T.M."/>
            <person name="Wayne K.J."/>
            <person name="Tettelin H."/>
            <person name="Glass J.I."/>
            <person name="Rusch D."/>
            <person name="Podicherti R."/>
            <person name="Tsui H.-C.T."/>
            <person name="Winkler M.E."/>
        </authorList>
    </citation>
    <scope>NUCLEOTIDE SEQUENCE</scope>
</reference>